<evidence type="ECO:0000313" key="5">
    <source>
        <dbReference type="EMBL" id="MBM6616513.1"/>
    </source>
</evidence>
<dbReference type="InterPro" id="IPR018060">
    <property type="entry name" value="HTH_AraC"/>
</dbReference>
<keyword evidence="1" id="KW-0805">Transcription regulation</keyword>
<protein>
    <submittedName>
        <fullName evidence="5">AraC family transcriptional regulator</fullName>
    </submittedName>
</protein>
<reference evidence="5 6" key="1">
    <citation type="submission" date="2021-02" db="EMBL/GenBank/DDBJ databases">
        <title>Bacillus sp. RD4P76, an endophyte from a halophyte.</title>
        <authorList>
            <person name="Sun J.-Q."/>
        </authorList>
    </citation>
    <scope>NUCLEOTIDE SEQUENCE [LARGE SCALE GENOMIC DNA]</scope>
    <source>
        <strain evidence="5 6">RD4P76</strain>
    </source>
</reference>
<dbReference type="Gene3D" id="1.10.10.60">
    <property type="entry name" value="Homeodomain-like"/>
    <property type="match status" value="2"/>
</dbReference>
<comment type="caution">
    <text evidence="5">The sequence shown here is derived from an EMBL/GenBank/DDBJ whole genome shotgun (WGS) entry which is preliminary data.</text>
</comment>
<gene>
    <name evidence="5" type="ORF">JR050_02305</name>
</gene>
<name>A0ABS2DG40_9BACI</name>
<evidence type="ECO:0000313" key="6">
    <source>
        <dbReference type="Proteomes" id="UP001518925"/>
    </source>
</evidence>
<dbReference type="PANTHER" id="PTHR43280">
    <property type="entry name" value="ARAC-FAMILY TRANSCRIPTIONAL REGULATOR"/>
    <property type="match status" value="1"/>
</dbReference>
<dbReference type="EMBL" id="JAFELM010000013">
    <property type="protein sequence ID" value="MBM6616513.1"/>
    <property type="molecule type" value="Genomic_DNA"/>
</dbReference>
<keyword evidence="2" id="KW-0238">DNA-binding</keyword>
<keyword evidence="3" id="KW-0804">Transcription</keyword>
<proteinExistence type="predicted"/>
<dbReference type="PROSITE" id="PS01124">
    <property type="entry name" value="HTH_ARAC_FAMILY_2"/>
    <property type="match status" value="1"/>
</dbReference>
<evidence type="ECO:0000256" key="1">
    <source>
        <dbReference type="ARBA" id="ARBA00023015"/>
    </source>
</evidence>
<dbReference type="InterPro" id="IPR009057">
    <property type="entry name" value="Homeodomain-like_sf"/>
</dbReference>
<accession>A0ABS2DG40</accession>
<evidence type="ECO:0000259" key="4">
    <source>
        <dbReference type="PROSITE" id="PS01124"/>
    </source>
</evidence>
<feature type="domain" description="HTH araC/xylS-type" evidence="4">
    <location>
        <begin position="147"/>
        <end position="245"/>
    </location>
</feature>
<dbReference type="SMART" id="SM00342">
    <property type="entry name" value="HTH_ARAC"/>
    <property type="match status" value="1"/>
</dbReference>
<organism evidence="5 6">
    <name type="scientific">Bacillus suaedaesalsae</name>
    <dbReference type="NCBI Taxonomy" id="2810349"/>
    <lineage>
        <taxon>Bacteria</taxon>
        <taxon>Bacillati</taxon>
        <taxon>Bacillota</taxon>
        <taxon>Bacilli</taxon>
        <taxon>Bacillales</taxon>
        <taxon>Bacillaceae</taxon>
        <taxon>Bacillus</taxon>
    </lineage>
</organism>
<dbReference type="SUPFAM" id="SSF46689">
    <property type="entry name" value="Homeodomain-like"/>
    <property type="match status" value="2"/>
</dbReference>
<dbReference type="PROSITE" id="PS00041">
    <property type="entry name" value="HTH_ARAC_FAMILY_1"/>
    <property type="match status" value="1"/>
</dbReference>
<dbReference type="InterPro" id="IPR018062">
    <property type="entry name" value="HTH_AraC-typ_CS"/>
</dbReference>
<keyword evidence="6" id="KW-1185">Reference proteome</keyword>
<dbReference type="RefSeq" id="WP_204201902.1">
    <property type="nucleotide sequence ID" value="NZ_JAFELM010000013.1"/>
</dbReference>
<dbReference type="Proteomes" id="UP001518925">
    <property type="component" value="Unassembled WGS sequence"/>
</dbReference>
<sequence>MQRLSSIQQELIKQFTQAKLEKEESFFVHPSYQLEQELLHWVRSADLNMAKQILDEINKLDRARLAYEPLRSLRNSLICLCTLLTRETIKAGVAPETAYDLSDVLIRHIEKVQDSQTLHQVEYEMVQSFIQAIIDYGQKPFQNEIIDRAIAYIHQNIFQPLTLEGIAEEIKVSPSYLSTLFRERVGVSIKEYINRKKIEESKYFLLHTGATLLDISLLLGYCNQSYYTTLFKKYIGITPKQFKRDSSVKNSALERLG</sequence>
<dbReference type="Pfam" id="PF12833">
    <property type="entry name" value="HTH_18"/>
    <property type="match status" value="1"/>
</dbReference>
<evidence type="ECO:0000256" key="2">
    <source>
        <dbReference type="ARBA" id="ARBA00023125"/>
    </source>
</evidence>
<evidence type="ECO:0000256" key="3">
    <source>
        <dbReference type="ARBA" id="ARBA00023163"/>
    </source>
</evidence>
<dbReference type="PANTHER" id="PTHR43280:SF28">
    <property type="entry name" value="HTH-TYPE TRANSCRIPTIONAL ACTIVATOR RHAS"/>
    <property type="match status" value="1"/>
</dbReference>